<dbReference type="Proteomes" id="UP000252694">
    <property type="component" value="Unassembled WGS sequence"/>
</dbReference>
<dbReference type="RefSeq" id="WP_014702604.1">
    <property type="nucleotide sequence ID" value="NZ_CAJHGV010000013.1"/>
</dbReference>
<organism evidence="3 4">
    <name type="scientific">Acinetobacter baumannii</name>
    <dbReference type="NCBI Taxonomy" id="470"/>
    <lineage>
        <taxon>Bacteria</taxon>
        <taxon>Pseudomonadati</taxon>
        <taxon>Pseudomonadota</taxon>
        <taxon>Gammaproteobacteria</taxon>
        <taxon>Moraxellales</taxon>
        <taxon>Moraxellaceae</taxon>
        <taxon>Acinetobacter</taxon>
        <taxon>Acinetobacter calcoaceticus/baumannii complex</taxon>
    </lineage>
</organism>
<feature type="compositionally biased region" description="Basic and acidic residues" evidence="1">
    <location>
        <begin position="121"/>
        <end position="136"/>
    </location>
</feature>
<protein>
    <submittedName>
        <fullName evidence="3">Uncharacterized protein</fullName>
    </submittedName>
</protein>
<feature type="compositionally biased region" description="Polar residues" evidence="1">
    <location>
        <begin position="80"/>
        <end position="91"/>
    </location>
</feature>
<keyword evidence="2" id="KW-1133">Transmembrane helix</keyword>
<dbReference type="EMBL" id="UFMQ01000032">
    <property type="protein sequence ID" value="SST31942.1"/>
    <property type="molecule type" value="Genomic_DNA"/>
</dbReference>
<evidence type="ECO:0000313" key="3">
    <source>
        <dbReference type="EMBL" id="SST31942.1"/>
    </source>
</evidence>
<feature type="transmembrane region" description="Helical" evidence="2">
    <location>
        <begin position="56"/>
        <end position="76"/>
    </location>
</feature>
<proteinExistence type="predicted"/>
<accession>A0A336BLN1</accession>
<feature type="compositionally biased region" description="Basic and acidic residues" evidence="1">
    <location>
        <begin position="92"/>
        <end position="114"/>
    </location>
</feature>
<evidence type="ECO:0000313" key="4">
    <source>
        <dbReference type="Proteomes" id="UP000252694"/>
    </source>
</evidence>
<keyword evidence="2" id="KW-0812">Transmembrane</keyword>
<dbReference type="AlphaFoldDB" id="A0A336BLN1"/>
<feature type="compositionally biased region" description="Polar residues" evidence="1">
    <location>
        <begin position="137"/>
        <end position="149"/>
    </location>
</feature>
<feature type="region of interest" description="Disordered" evidence="1">
    <location>
        <begin position="80"/>
        <end position="149"/>
    </location>
</feature>
<sequence length="149" mass="16905">MSTSSRPICPYCNSKQTRFASSKSNILKSQYTCKNCGQSFSVKNELYESKGGCFKFFFKLIFWVVIVAIGFAIYLAKFDNTPNKSQSSTQLTEKKNSDSSDKEEFSPEAEKAAHEYIPTEEDYKKHESIADSKDQSDTLNISTTIRNKD</sequence>
<reference evidence="3 4" key="1">
    <citation type="submission" date="2018-07" db="EMBL/GenBank/DDBJ databases">
        <authorList>
            <consortium name="Pathogen Informatics"/>
        </authorList>
    </citation>
    <scope>NUCLEOTIDE SEQUENCE [LARGE SCALE GENOMIC DNA]</scope>
    <source>
        <strain evidence="3 4">4300STDY7045823</strain>
    </source>
</reference>
<gene>
    <name evidence="3" type="ORF">SAMEA104305318_03820</name>
</gene>
<name>A0A336BLN1_ACIBA</name>
<evidence type="ECO:0000256" key="2">
    <source>
        <dbReference type="SAM" id="Phobius"/>
    </source>
</evidence>
<evidence type="ECO:0000256" key="1">
    <source>
        <dbReference type="SAM" id="MobiDB-lite"/>
    </source>
</evidence>
<keyword evidence="2" id="KW-0472">Membrane</keyword>